<dbReference type="Gene3D" id="1.20.5.170">
    <property type="match status" value="1"/>
</dbReference>
<dbReference type="OrthoDB" id="1939598at2759"/>
<protein>
    <recommendedName>
        <fullName evidence="8">BZIP domain-containing protein</fullName>
    </recommendedName>
</protein>
<keyword evidence="5" id="KW-0539">Nucleus</keyword>
<evidence type="ECO:0000256" key="2">
    <source>
        <dbReference type="ARBA" id="ARBA00023015"/>
    </source>
</evidence>
<feature type="non-terminal residue" evidence="9">
    <location>
        <position position="1"/>
    </location>
</feature>
<evidence type="ECO:0000256" key="5">
    <source>
        <dbReference type="ARBA" id="ARBA00023242"/>
    </source>
</evidence>
<reference evidence="10" key="1">
    <citation type="journal article" date="2012" name="Science">
        <title>The Paleozoic origin of enzymatic lignin decomposition reconstructed from 31 fungal genomes.</title>
        <authorList>
            <person name="Floudas D."/>
            <person name="Binder M."/>
            <person name="Riley R."/>
            <person name="Barry K."/>
            <person name="Blanchette R.A."/>
            <person name="Henrissat B."/>
            <person name="Martinez A.T."/>
            <person name="Otillar R."/>
            <person name="Spatafora J.W."/>
            <person name="Yadav J.S."/>
            <person name="Aerts A."/>
            <person name="Benoit I."/>
            <person name="Boyd A."/>
            <person name="Carlson A."/>
            <person name="Copeland A."/>
            <person name="Coutinho P.M."/>
            <person name="de Vries R.P."/>
            <person name="Ferreira P."/>
            <person name="Findley K."/>
            <person name="Foster B."/>
            <person name="Gaskell J."/>
            <person name="Glotzer D."/>
            <person name="Gorecki P."/>
            <person name="Heitman J."/>
            <person name="Hesse C."/>
            <person name="Hori C."/>
            <person name="Igarashi K."/>
            <person name="Jurgens J.A."/>
            <person name="Kallen N."/>
            <person name="Kersten P."/>
            <person name="Kohler A."/>
            <person name="Kuees U."/>
            <person name="Kumar T.K.A."/>
            <person name="Kuo A."/>
            <person name="LaButti K."/>
            <person name="Larrondo L.F."/>
            <person name="Lindquist E."/>
            <person name="Ling A."/>
            <person name="Lombard V."/>
            <person name="Lucas S."/>
            <person name="Lundell T."/>
            <person name="Martin R."/>
            <person name="McLaughlin D.J."/>
            <person name="Morgenstern I."/>
            <person name="Morin E."/>
            <person name="Murat C."/>
            <person name="Nagy L.G."/>
            <person name="Nolan M."/>
            <person name="Ohm R.A."/>
            <person name="Patyshakuliyeva A."/>
            <person name="Rokas A."/>
            <person name="Ruiz-Duenas F.J."/>
            <person name="Sabat G."/>
            <person name="Salamov A."/>
            <person name="Samejima M."/>
            <person name="Schmutz J."/>
            <person name="Slot J.C."/>
            <person name="St John F."/>
            <person name="Stenlid J."/>
            <person name="Sun H."/>
            <person name="Sun S."/>
            <person name="Syed K."/>
            <person name="Tsang A."/>
            <person name="Wiebenga A."/>
            <person name="Young D."/>
            <person name="Pisabarro A."/>
            <person name="Eastwood D.C."/>
            <person name="Martin F."/>
            <person name="Cullen D."/>
            <person name="Grigoriev I.V."/>
            <person name="Hibbett D.S."/>
        </authorList>
    </citation>
    <scope>NUCLEOTIDE SEQUENCE [LARGE SCALE GENOMIC DNA]</scope>
    <source>
        <strain evidence="10">RWD-64-598 SS2</strain>
    </source>
</reference>
<dbReference type="KEGG" id="cput:CONPUDRAFT_57397"/>
<evidence type="ECO:0000256" key="3">
    <source>
        <dbReference type="ARBA" id="ARBA00023125"/>
    </source>
</evidence>
<dbReference type="GO" id="GO:0005634">
    <property type="term" value="C:nucleus"/>
    <property type="evidence" value="ECO:0007669"/>
    <property type="project" value="UniProtKB-SubCell"/>
</dbReference>
<evidence type="ECO:0000313" key="10">
    <source>
        <dbReference type="Proteomes" id="UP000053558"/>
    </source>
</evidence>
<dbReference type="PROSITE" id="PS00036">
    <property type="entry name" value="BZIP_BASIC"/>
    <property type="match status" value="1"/>
</dbReference>
<dbReference type="GeneID" id="19207869"/>
<proteinExistence type="predicted"/>
<dbReference type="InterPro" id="IPR046347">
    <property type="entry name" value="bZIP_sf"/>
</dbReference>
<dbReference type="EMBL" id="JH711579">
    <property type="protein sequence ID" value="EIW80531.1"/>
    <property type="molecule type" value="Genomic_DNA"/>
</dbReference>
<comment type="subcellular location">
    <subcellularLocation>
        <location evidence="1">Nucleus</location>
    </subcellularLocation>
</comment>
<dbReference type="InterPro" id="IPR004827">
    <property type="entry name" value="bZIP"/>
</dbReference>
<organism evidence="9 10">
    <name type="scientific">Coniophora puteana (strain RWD-64-598)</name>
    <name type="common">Brown rot fungus</name>
    <dbReference type="NCBI Taxonomy" id="741705"/>
    <lineage>
        <taxon>Eukaryota</taxon>
        <taxon>Fungi</taxon>
        <taxon>Dikarya</taxon>
        <taxon>Basidiomycota</taxon>
        <taxon>Agaricomycotina</taxon>
        <taxon>Agaricomycetes</taxon>
        <taxon>Agaricomycetidae</taxon>
        <taxon>Boletales</taxon>
        <taxon>Coniophorineae</taxon>
        <taxon>Coniophoraceae</taxon>
        <taxon>Coniophora</taxon>
    </lineage>
</organism>
<dbReference type="SUPFAM" id="SSF57959">
    <property type="entry name" value="Leucine zipper domain"/>
    <property type="match status" value="1"/>
</dbReference>
<dbReference type="GO" id="GO:0001228">
    <property type="term" value="F:DNA-binding transcription activator activity, RNA polymerase II-specific"/>
    <property type="evidence" value="ECO:0007669"/>
    <property type="project" value="TreeGrafter"/>
</dbReference>
<sequence length="105" mass="11678">EDKRYRNNSASARSRLKKKQETLRLERTVSDLAGRFDELEREATELRKENNWLKELVLLRGKSVTEAGNSGHDEHVPSEDDDLGNAQERGGGSIAEGKGKGKGLS</sequence>
<dbReference type="PANTHER" id="PTHR13044:SF14">
    <property type="entry name" value="CRYPTOCEPHAL, ISOFORM A"/>
    <property type="match status" value="1"/>
</dbReference>
<dbReference type="RefSeq" id="XP_007769037.1">
    <property type="nucleotide sequence ID" value="XM_007770847.1"/>
</dbReference>
<gene>
    <name evidence="9" type="ORF">CONPUDRAFT_57397</name>
</gene>
<evidence type="ECO:0000256" key="4">
    <source>
        <dbReference type="ARBA" id="ARBA00023163"/>
    </source>
</evidence>
<feature type="coiled-coil region" evidence="6">
    <location>
        <begin position="22"/>
        <end position="56"/>
    </location>
</feature>
<keyword evidence="4" id="KW-0804">Transcription</keyword>
<feature type="region of interest" description="Disordered" evidence="7">
    <location>
        <begin position="64"/>
        <end position="105"/>
    </location>
</feature>
<keyword evidence="3" id="KW-0238">DNA-binding</keyword>
<dbReference type="PANTHER" id="PTHR13044">
    <property type="entry name" value="ACTIVATING TRANSCRIPTION FACTOR ATF 4/5"/>
    <property type="match status" value="1"/>
</dbReference>
<keyword evidence="2" id="KW-0805">Transcription regulation</keyword>
<feature type="domain" description="BZIP" evidence="8">
    <location>
        <begin position="1"/>
        <end position="57"/>
    </location>
</feature>
<keyword evidence="10" id="KW-1185">Reference proteome</keyword>
<evidence type="ECO:0000256" key="1">
    <source>
        <dbReference type="ARBA" id="ARBA00004123"/>
    </source>
</evidence>
<dbReference type="AlphaFoldDB" id="A0A5M3MPN6"/>
<feature type="region of interest" description="Disordered" evidence="7">
    <location>
        <begin position="1"/>
        <end position="20"/>
    </location>
</feature>
<accession>A0A5M3MPN6</accession>
<evidence type="ECO:0000313" key="9">
    <source>
        <dbReference type="EMBL" id="EIW80531.1"/>
    </source>
</evidence>
<evidence type="ECO:0000259" key="8">
    <source>
        <dbReference type="PROSITE" id="PS50217"/>
    </source>
</evidence>
<comment type="caution">
    <text evidence="9">The sequence shown here is derived from an EMBL/GenBank/DDBJ whole genome shotgun (WGS) entry which is preliminary data.</text>
</comment>
<dbReference type="GO" id="GO:0000977">
    <property type="term" value="F:RNA polymerase II transcription regulatory region sequence-specific DNA binding"/>
    <property type="evidence" value="ECO:0007669"/>
    <property type="project" value="TreeGrafter"/>
</dbReference>
<dbReference type="Pfam" id="PF07716">
    <property type="entry name" value="bZIP_2"/>
    <property type="match status" value="1"/>
</dbReference>
<dbReference type="PROSITE" id="PS50217">
    <property type="entry name" value="BZIP"/>
    <property type="match status" value="1"/>
</dbReference>
<keyword evidence="6" id="KW-0175">Coiled coil</keyword>
<name>A0A5M3MPN6_CONPW</name>
<dbReference type="Proteomes" id="UP000053558">
    <property type="component" value="Unassembled WGS sequence"/>
</dbReference>
<evidence type="ECO:0000256" key="6">
    <source>
        <dbReference type="SAM" id="Coils"/>
    </source>
</evidence>
<evidence type="ECO:0000256" key="7">
    <source>
        <dbReference type="SAM" id="MobiDB-lite"/>
    </source>
</evidence>